<keyword evidence="5" id="KW-0547">Nucleotide-binding</keyword>
<keyword evidence="9" id="KW-1133">Transmembrane helix</keyword>
<accession>A0A7X1E9U5</accession>
<dbReference type="InterPro" id="IPR011712">
    <property type="entry name" value="Sig_transdc_His_kin_sub3_dim/P"/>
</dbReference>
<gene>
    <name evidence="13" type="ORF">H5P27_08720</name>
</gene>
<keyword evidence="7" id="KW-0067">ATP-binding</keyword>
<dbReference type="PANTHER" id="PTHR24421:SF10">
    <property type="entry name" value="NITRATE_NITRITE SENSOR PROTEIN NARQ"/>
    <property type="match status" value="1"/>
</dbReference>
<dbReference type="GO" id="GO:0005524">
    <property type="term" value="F:ATP binding"/>
    <property type="evidence" value="ECO:0007669"/>
    <property type="project" value="UniProtKB-KW"/>
</dbReference>
<organism evidence="13 14">
    <name type="scientific">Pelagicoccus albus</name>
    <dbReference type="NCBI Taxonomy" id="415222"/>
    <lineage>
        <taxon>Bacteria</taxon>
        <taxon>Pseudomonadati</taxon>
        <taxon>Verrucomicrobiota</taxon>
        <taxon>Opitutia</taxon>
        <taxon>Puniceicoccales</taxon>
        <taxon>Pelagicoccaceae</taxon>
        <taxon>Pelagicoccus</taxon>
    </lineage>
</organism>
<comment type="caution">
    <text evidence="13">The sequence shown here is derived from an EMBL/GenBank/DDBJ whole genome shotgun (WGS) entry which is preliminary data.</text>
</comment>
<dbReference type="PANTHER" id="PTHR24421">
    <property type="entry name" value="NITRATE/NITRITE SENSOR PROTEIN NARX-RELATED"/>
    <property type="match status" value="1"/>
</dbReference>
<feature type="domain" description="Histidine kinase/HSP90-like ATPase" evidence="11">
    <location>
        <begin position="911"/>
        <end position="996"/>
    </location>
</feature>
<dbReference type="EC" id="2.7.13.3" evidence="2"/>
<dbReference type="RefSeq" id="WP_185660020.1">
    <property type="nucleotide sequence ID" value="NZ_CAWPOO010000008.1"/>
</dbReference>
<dbReference type="Gene3D" id="1.20.5.1930">
    <property type="match status" value="1"/>
</dbReference>
<feature type="chain" id="PRO_5030846920" description="histidine kinase" evidence="10">
    <location>
        <begin position="41"/>
        <end position="1005"/>
    </location>
</feature>
<comment type="catalytic activity">
    <reaction evidence="1">
        <text>ATP + protein L-histidine = ADP + protein N-phospho-L-histidine.</text>
        <dbReference type="EC" id="2.7.13.3"/>
    </reaction>
</comment>
<dbReference type="Gene3D" id="2.60.40.10">
    <property type="entry name" value="Immunoglobulins"/>
    <property type="match status" value="1"/>
</dbReference>
<dbReference type="GO" id="GO:0046983">
    <property type="term" value="F:protein dimerization activity"/>
    <property type="evidence" value="ECO:0007669"/>
    <property type="project" value="InterPro"/>
</dbReference>
<evidence type="ECO:0000256" key="4">
    <source>
        <dbReference type="ARBA" id="ARBA00022679"/>
    </source>
</evidence>
<dbReference type="EMBL" id="JACHVC010000008">
    <property type="protein sequence ID" value="MBC2606127.1"/>
    <property type="molecule type" value="Genomic_DNA"/>
</dbReference>
<evidence type="ECO:0000313" key="14">
    <source>
        <dbReference type="Proteomes" id="UP000526501"/>
    </source>
</evidence>
<name>A0A7X1E9U5_9BACT</name>
<keyword evidence="9" id="KW-0812">Transmembrane</keyword>
<dbReference type="CDD" id="cd16917">
    <property type="entry name" value="HATPase_UhpB-NarQ-NarX-like"/>
    <property type="match status" value="1"/>
</dbReference>
<dbReference type="Proteomes" id="UP000526501">
    <property type="component" value="Unassembled WGS sequence"/>
</dbReference>
<dbReference type="GO" id="GO:0016020">
    <property type="term" value="C:membrane"/>
    <property type="evidence" value="ECO:0007669"/>
    <property type="project" value="InterPro"/>
</dbReference>
<evidence type="ECO:0000256" key="1">
    <source>
        <dbReference type="ARBA" id="ARBA00000085"/>
    </source>
</evidence>
<dbReference type="InterPro" id="IPR013783">
    <property type="entry name" value="Ig-like_fold"/>
</dbReference>
<keyword evidence="3" id="KW-0597">Phosphoprotein</keyword>
<feature type="domain" description="Signal transduction histidine kinase subgroup 3 dimerisation and phosphoacceptor" evidence="12">
    <location>
        <begin position="802"/>
        <end position="864"/>
    </location>
</feature>
<evidence type="ECO:0000256" key="9">
    <source>
        <dbReference type="SAM" id="Phobius"/>
    </source>
</evidence>
<dbReference type="Pfam" id="PF02518">
    <property type="entry name" value="HATPase_c"/>
    <property type="match status" value="1"/>
</dbReference>
<evidence type="ECO:0000256" key="6">
    <source>
        <dbReference type="ARBA" id="ARBA00022777"/>
    </source>
</evidence>
<evidence type="ECO:0000259" key="12">
    <source>
        <dbReference type="Pfam" id="PF07730"/>
    </source>
</evidence>
<evidence type="ECO:0000256" key="5">
    <source>
        <dbReference type="ARBA" id="ARBA00022741"/>
    </source>
</evidence>
<sequence length="1005" mass="112307">MYPKRERITTPRRSKLASFALKCVLTSFLAFSLSVPPSLATETTPLSESYLLQTWSGKDGLSNRIINQIGQDADGYLWLATMGGLIRFDGTNYREFKIPPQHQPRGYNIRTLVSSPQGKLLLQPTSGRILFREDGQIEEHASSATIIPEQPREMFYAADESLWISTESGSILRWTPQNSQWFGTDTTPKRKINASFAQDSSGGSWINTSSCFGIYKDDRWSTPEIDLGKPILIGQGTNGEILLFAEDALYTYQDARLRMLSNQVPWQDNPGELYEAITDKWGTIWIAAGKLGLIHWEEGRFLPAPENFPFVNDLTLDKSGNIWAASYGNGLGKVTKRSTTLLNRSSGLRSEISSSIYQDSDQNIWIANGDGGVYRIQNDKPVSTNTLFQDSLLAANTVSIDHEKQLWIGNEQGLFVSAFPYKVAEKIQDVPKNVHILHVSSDNKIWFATNFGRFGHSNTPATFGHIEGGEIVFFDDGAGYDGKPIQSLAESYDGEMWAGTYTGFLFRVTNDRVELIHQQSSIPDLHFDSESRLWIASITDTLILENGTVHSLQNNSNYRDKGVPSILDDQDGNIWLGLNRFRLEQLREKVLTGQPAPIPENFNRITRDLDLSILVNSHPFSQMDRDGRLWFTTSKGVLILDPKALPERAESPVVLIDSVSINGDTVATDIHAHTIPAGPHSIRIEFSSPNLSNLSRSYIRQRLLGAGKEWEDASYTDTLHYSGLAPGEYRLELQAGSPAGWKTPATTLAFEVLPPWWQTIWFRVLGLTGAIAFVAIFIWIWTQRRMQAQLAKLEQDQALERERARIARDLHDDLGGGLSALQLFASRLAEEPESKRSKSLAQLAERARRLNADVHSIVWLFKPGEGTLQELAELIEQYAAEIFKGSTIDCRLSDPGTLPSVPLTPEAQHNLFFAAKEALTNSLKHANATKISVELSYKDSTLNCILKDDGIGLPAPADQQRRRNGLINMQIRMREIGGKIDFHSDPQTGTQITITYQISDPNHVD</sequence>
<evidence type="ECO:0000256" key="3">
    <source>
        <dbReference type="ARBA" id="ARBA00022553"/>
    </source>
</evidence>
<keyword evidence="6" id="KW-0418">Kinase</keyword>
<keyword evidence="4" id="KW-0808">Transferase</keyword>
<keyword evidence="8" id="KW-0902">Two-component regulatory system</keyword>
<feature type="signal peptide" evidence="10">
    <location>
        <begin position="1"/>
        <end position="40"/>
    </location>
</feature>
<evidence type="ECO:0000313" key="13">
    <source>
        <dbReference type="EMBL" id="MBC2606127.1"/>
    </source>
</evidence>
<keyword evidence="10" id="KW-0732">Signal</keyword>
<dbReference type="SUPFAM" id="SSF63829">
    <property type="entry name" value="Calcium-dependent phosphotriesterase"/>
    <property type="match status" value="2"/>
</dbReference>
<dbReference type="SUPFAM" id="SSF55874">
    <property type="entry name" value="ATPase domain of HSP90 chaperone/DNA topoisomerase II/histidine kinase"/>
    <property type="match status" value="1"/>
</dbReference>
<dbReference type="InterPro" id="IPR003594">
    <property type="entry name" value="HATPase_dom"/>
</dbReference>
<dbReference type="AlphaFoldDB" id="A0A7X1E9U5"/>
<protein>
    <recommendedName>
        <fullName evidence="2">histidine kinase</fullName>
        <ecNumber evidence="2">2.7.13.3</ecNumber>
    </recommendedName>
</protein>
<evidence type="ECO:0000256" key="10">
    <source>
        <dbReference type="SAM" id="SignalP"/>
    </source>
</evidence>
<evidence type="ECO:0000256" key="8">
    <source>
        <dbReference type="ARBA" id="ARBA00023012"/>
    </source>
</evidence>
<keyword evidence="14" id="KW-1185">Reference proteome</keyword>
<dbReference type="InterPro" id="IPR050482">
    <property type="entry name" value="Sensor_HK_TwoCompSys"/>
</dbReference>
<keyword evidence="9" id="KW-0472">Membrane</keyword>
<dbReference type="Gene3D" id="3.30.565.10">
    <property type="entry name" value="Histidine kinase-like ATPase, C-terminal domain"/>
    <property type="match status" value="1"/>
</dbReference>
<evidence type="ECO:0000259" key="11">
    <source>
        <dbReference type="Pfam" id="PF02518"/>
    </source>
</evidence>
<reference evidence="13 14" key="1">
    <citation type="submission" date="2020-07" db="EMBL/GenBank/DDBJ databases">
        <authorList>
            <person name="Feng X."/>
        </authorList>
    </citation>
    <scope>NUCLEOTIDE SEQUENCE [LARGE SCALE GENOMIC DNA]</scope>
    <source>
        <strain evidence="13 14">JCM23202</strain>
    </source>
</reference>
<feature type="transmembrane region" description="Helical" evidence="9">
    <location>
        <begin position="760"/>
        <end position="782"/>
    </location>
</feature>
<evidence type="ECO:0000256" key="2">
    <source>
        <dbReference type="ARBA" id="ARBA00012438"/>
    </source>
</evidence>
<evidence type="ECO:0000256" key="7">
    <source>
        <dbReference type="ARBA" id="ARBA00022840"/>
    </source>
</evidence>
<dbReference type="InterPro" id="IPR015943">
    <property type="entry name" value="WD40/YVTN_repeat-like_dom_sf"/>
</dbReference>
<dbReference type="Gene3D" id="2.130.10.10">
    <property type="entry name" value="YVTN repeat-like/Quinoprotein amine dehydrogenase"/>
    <property type="match status" value="2"/>
</dbReference>
<dbReference type="Pfam" id="PF07730">
    <property type="entry name" value="HisKA_3"/>
    <property type="match status" value="1"/>
</dbReference>
<proteinExistence type="predicted"/>
<dbReference type="InterPro" id="IPR036890">
    <property type="entry name" value="HATPase_C_sf"/>
</dbReference>
<dbReference type="GO" id="GO:0000155">
    <property type="term" value="F:phosphorelay sensor kinase activity"/>
    <property type="evidence" value="ECO:0007669"/>
    <property type="project" value="InterPro"/>
</dbReference>